<evidence type="ECO:0000256" key="10">
    <source>
        <dbReference type="SAM" id="MobiDB-lite"/>
    </source>
</evidence>
<proteinExistence type="inferred from homology"/>
<dbReference type="PRINTS" id="PR00725">
    <property type="entry name" value="DADACBPTASE1"/>
</dbReference>
<feature type="chain" id="PRO_5037553530" evidence="11">
    <location>
        <begin position="47"/>
        <end position="554"/>
    </location>
</feature>
<name>A0A917MJI1_9HYPH</name>
<sequence>MTRVSRRVSAFPSGFFSLLDCRAARMIGRVGLILSAVAVGATTAQAAAPYVVADVSTGRVLFSEDATMPWYPASVTKLMTTYVALKKVREGKISFDTAIPISAAANSVPPSKIGAKPGLEVTLENALKMMLVKSANDMAVVIAEGVGGTVDDFAALMNQEAARLGMRESHFVNPNGLFADGQQTSARDLAILTIALLRDFPDHADLFHIGSVKLGKRVLKNTNGLIGRYQGIEGMKTGFICPSGFNLVAVASRNGQRLVAVVMGAASGSDRTLKAAQFLDKGFSGGYGGIFGGGGGSLQSLPASSVTTPPNMREDICVHRKGAPASEEEAEPQTTVQAPGGNEDGRAAPMAMAAVSPQSGMATGPRTLGPRAALDVQTVFIGRTERSASAPQAANALFTPVLTARKAPEKGAPKTAAAYADPATEATPDIEVKPANVKPLKAGAIAPGVKAKAAPRHGAIGKAPAVAATKPADLNNEQAEPAKALEGKSARPAGKLVSPTLRKTATGKGKPAIHAKTQAKPAPAKAKLDPKGKPVQKKVSAAAPDAGKPPASAE</sequence>
<dbReference type="Proteomes" id="UP000603912">
    <property type="component" value="Unassembled WGS sequence"/>
</dbReference>
<keyword evidence="5" id="KW-0573">Peptidoglycan synthesis</keyword>
<keyword evidence="2 11" id="KW-0732">Signal</keyword>
<dbReference type="Gene3D" id="3.40.710.10">
    <property type="entry name" value="DD-peptidase/beta-lactamase superfamily"/>
    <property type="match status" value="1"/>
</dbReference>
<evidence type="ECO:0000256" key="7">
    <source>
        <dbReference type="PIRSR" id="PIRSR618044-1"/>
    </source>
</evidence>
<feature type="region of interest" description="Disordered" evidence="10">
    <location>
        <begin position="480"/>
        <end position="554"/>
    </location>
</feature>
<evidence type="ECO:0000256" key="11">
    <source>
        <dbReference type="SAM" id="SignalP"/>
    </source>
</evidence>
<evidence type="ECO:0000256" key="3">
    <source>
        <dbReference type="ARBA" id="ARBA00022801"/>
    </source>
</evidence>
<evidence type="ECO:0000256" key="2">
    <source>
        <dbReference type="ARBA" id="ARBA00022729"/>
    </source>
</evidence>
<evidence type="ECO:0000259" key="12">
    <source>
        <dbReference type="Pfam" id="PF00768"/>
    </source>
</evidence>
<dbReference type="InterPro" id="IPR012338">
    <property type="entry name" value="Beta-lactam/transpept-like"/>
</dbReference>
<dbReference type="EMBL" id="BMES01000003">
    <property type="protein sequence ID" value="GGH31355.1"/>
    <property type="molecule type" value="Genomic_DNA"/>
</dbReference>
<evidence type="ECO:0000256" key="4">
    <source>
        <dbReference type="ARBA" id="ARBA00022960"/>
    </source>
</evidence>
<feature type="signal peptide" evidence="11">
    <location>
        <begin position="1"/>
        <end position="46"/>
    </location>
</feature>
<evidence type="ECO:0000256" key="5">
    <source>
        <dbReference type="ARBA" id="ARBA00022984"/>
    </source>
</evidence>
<feature type="compositionally biased region" description="Low complexity" evidence="10">
    <location>
        <begin position="515"/>
        <end position="525"/>
    </location>
</feature>
<keyword evidence="4" id="KW-0133">Cell shape</keyword>
<feature type="binding site" evidence="8">
    <location>
        <position position="236"/>
    </location>
    <ligand>
        <name>substrate</name>
    </ligand>
</feature>
<reference evidence="13" key="2">
    <citation type="submission" date="2020-09" db="EMBL/GenBank/DDBJ databases">
        <authorList>
            <person name="Sun Q."/>
            <person name="Zhou Y."/>
        </authorList>
    </citation>
    <scope>NUCLEOTIDE SEQUENCE</scope>
    <source>
        <strain evidence="13">CGMCC 1.12214</strain>
    </source>
</reference>
<dbReference type="Pfam" id="PF00768">
    <property type="entry name" value="Peptidase_S11"/>
    <property type="match status" value="1"/>
</dbReference>
<evidence type="ECO:0000256" key="8">
    <source>
        <dbReference type="PIRSR" id="PIRSR618044-2"/>
    </source>
</evidence>
<organism evidence="13 14">
    <name type="scientific">Alsobacter metallidurans</name>
    <dbReference type="NCBI Taxonomy" id="340221"/>
    <lineage>
        <taxon>Bacteria</taxon>
        <taxon>Pseudomonadati</taxon>
        <taxon>Pseudomonadota</taxon>
        <taxon>Alphaproteobacteria</taxon>
        <taxon>Hyphomicrobiales</taxon>
        <taxon>Alsobacteraceae</taxon>
        <taxon>Alsobacter</taxon>
    </lineage>
</organism>
<comment type="similarity">
    <text evidence="1 9">Belongs to the peptidase S11 family.</text>
</comment>
<dbReference type="GO" id="GO:0009252">
    <property type="term" value="P:peptidoglycan biosynthetic process"/>
    <property type="evidence" value="ECO:0007669"/>
    <property type="project" value="UniProtKB-KW"/>
</dbReference>
<dbReference type="InterPro" id="IPR001967">
    <property type="entry name" value="Peptidase_S11_N"/>
</dbReference>
<evidence type="ECO:0000313" key="13">
    <source>
        <dbReference type="EMBL" id="GGH31355.1"/>
    </source>
</evidence>
<dbReference type="GO" id="GO:0008360">
    <property type="term" value="P:regulation of cell shape"/>
    <property type="evidence" value="ECO:0007669"/>
    <property type="project" value="UniProtKB-KW"/>
</dbReference>
<feature type="active site" description="Proton acceptor" evidence="7">
    <location>
        <position position="77"/>
    </location>
</feature>
<evidence type="ECO:0000256" key="6">
    <source>
        <dbReference type="ARBA" id="ARBA00023316"/>
    </source>
</evidence>
<keyword evidence="14" id="KW-1185">Reference proteome</keyword>
<evidence type="ECO:0000256" key="9">
    <source>
        <dbReference type="RuleBase" id="RU004016"/>
    </source>
</evidence>
<feature type="active site" description="Acyl-ester intermediate" evidence="7">
    <location>
        <position position="74"/>
    </location>
</feature>
<reference evidence="13" key="1">
    <citation type="journal article" date="2014" name="Int. J. Syst. Evol. Microbiol.">
        <title>Complete genome sequence of Corynebacterium casei LMG S-19264T (=DSM 44701T), isolated from a smear-ripened cheese.</title>
        <authorList>
            <consortium name="US DOE Joint Genome Institute (JGI-PGF)"/>
            <person name="Walter F."/>
            <person name="Albersmeier A."/>
            <person name="Kalinowski J."/>
            <person name="Ruckert C."/>
        </authorList>
    </citation>
    <scope>NUCLEOTIDE SEQUENCE</scope>
    <source>
        <strain evidence="13">CGMCC 1.12214</strain>
    </source>
</reference>
<evidence type="ECO:0000313" key="14">
    <source>
        <dbReference type="Proteomes" id="UP000603912"/>
    </source>
</evidence>
<keyword evidence="6" id="KW-0961">Cell wall biogenesis/degradation</keyword>
<dbReference type="GO" id="GO:0006508">
    <property type="term" value="P:proteolysis"/>
    <property type="evidence" value="ECO:0007669"/>
    <property type="project" value="InterPro"/>
</dbReference>
<feature type="active site" evidence="7">
    <location>
        <position position="134"/>
    </location>
</feature>
<keyword evidence="3" id="KW-0378">Hydrolase</keyword>
<dbReference type="AlphaFoldDB" id="A0A917MJI1"/>
<feature type="domain" description="Peptidase S11 D-alanyl-D-alanine carboxypeptidase A N-terminal" evidence="12">
    <location>
        <begin position="44"/>
        <end position="266"/>
    </location>
</feature>
<dbReference type="PANTHER" id="PTHR21581:SF6">
    <property type="entry name" value="TRAFFICKING PROTEIN PARTICLE COMPLEX SUBUNIT 12"/>
    <property type="match status" value="1"/>
</dbReference>
<gene>
    <name evidence="13" type="ORF">GCM10007036_42500</name>
</gene>
<dbReference type="GO" id="GO:0071555">
    <property type="term" value="P:cell wall organization"/>
    <property type="evidence" value="ECO:0007669"/>
    <property type="project" value="UniProtKB-KW"/>
</dbReference>
<feature type="region of interest" description="Disordered" evidence="10">
    <location>
        <begin position="322"/>
        <end position="342"/>
    </location>
</feature>
<dbReference type="PANTHER" id="PTHR21581">
    <property type="entry name" value="D-ALANYL-D-ALANINE CARBOXYPEPTIDASE"/>
    <property type="match status" value="1"/>
</dbReference>
<protein>
    <submittedName>
        <fullName evidence="13">Penicillin-binding protein</fullName>
    </submittedName>
</protein>
<evidence type="ECO:0000256" key="1">
    <source>
        <dbReference type="ARBA" id="ARBA00007164"/>
    </source>
</evidence>
<dbReference type="GO" id="GO:0009002">
    <property type="term" value="F:serine-type D-Ala-D-Ala carboxypeptidase activity"/>
    <property type="evidence" value="ECO:0007669"/>
    <property type="project" value="InterPro"/>
</dbReference>
<comment type="caution">
    <text evidence="13">The sequence shown here is derived from an EMBL/GenBank/DDBJ whole genome shotgun (WGS) entry which is preliminary data.</text>
</comment>
<dbReference type="InterPro" id="IPR018044">
    <property type="entry name" value="Peptidase_S11"/>
</dbReference>
<dbReference type="SUPFAM" id="SSF56601">
    <property type="entry name" value="beta-lactamase/transpeptidase-like"/>
    <property type="match status" value="1"/>
</dbReference>
<accession>A0A917MJI1</accession>